<gene>
    <name evidence="1" type="ORF">MYCTH_2294653</name>
</gene>
<dbReference type="InParanoid" id="G2Q266"/>
<proteinExistence type="predicted"/>
<dbReference type="EMBL" id="CP003002">
    <property type="protein sequence ID" value="AEO53393.1"/>
    <property type="molecule type" value="Genomic_DNA"/>
</dbReference>
<dbReference type="AlphaFoldDB" id="G2Q266"/>
<reference evidence="1 2" key="1">
    <citation type="journal article" date="2011" name="Nat. Biotechnol.">
        <title>Comparative genomic analysis of the thermophilic biomass-degrading fungi Myceliophthora thermophila and Thielavia terrestris.</title>
        <authorList>
            <person name="Berka R.M."/>
            <person name="Grigoriev I.V."/>
            <person name="Otillar R."/>
            <person name="Salamov A."/>
            <person name="Grimwood J."/>
            <person name="Reid I."/>
            <person name="Ishmael N."/>
            <person name="John T."/>
            <person name="Darmond C."/>
            <person name="Moisan M.-C."/>
            <person name="Henrissat B."/>
            <person name="Coutinho P.M."/>
            <person name="Lombard V."/>
            <person name="Natvig D.O."/>
            <person name="Lindquist E."/>
            <person name="Schmutz J."/>
            <person name="Lucas S."/>
            <person name="Harris P."/>
            <person name="Powlowski J."/>
            <person name="Bellemare A."/>
            <person name="Taylor D."/>
            <person name="Butler G."/>
            <person name="de Vries R.P."/>
            <person name="Allijn I.E."/>
            <person name="van den Brink J."/>
            <person name="Ushinsky S."/>
            <person name="Storms R."/>
            <person name="Powell A.J."/>
            <person name="Paulsen I.T."/>
            <person name="Elbourne L.D.H."/>
            <person name="Baker S.E."/>
            <person name="Magnuson J."/>
            <person name="LaBoissiere S."/>
            <person name="Clutterbuck A.J."/>
            <person name="Martinez D."/>
            <person name="Wogulis M."/>
            <person name="de Leon A.L."/>
            <person name="Rey M.W."/>
            <person name="Tsang A."/>
        </authorList>
    </citation>
    <scope>NUCLEOTIDE SEQUENCE [LARGE SCALE GENOMIC DNA]</scope>
    <source>
        <strain evidence="2">ATCC 42464 / BCRC 31852 / DSM 1799</strain>
    </source>
</reference>
<protein>
    <submittedName>
        <fullName evidence="1">Uncharacterized protein</fullName>
    </submittedName>
</protein>
<dbReference type="HOGENOM" id="CLU_3034031_0_0_1"/>
<name>G2Q266_THET4</name>
<sequence length="55" mass="6482">MFLEFLRGTLQWRPENWKTAKELSDDPWLSSWLATHHCYGVIRVPRSPALASRKV</sequence>
<accession>G2Q266</accession>
<dbReference type="Proteomes" id="UP000007322">
    <property type="component" value="Chromosome 1"/>
</dbReference>
<dbReference type="VEuPathDB" id="FungiDB:MYCTH_2294653"/>
<organism evidence="1 2">
    <name type="scientific">Thermothelomyces thermophilus (strain ATCC 42464 / BCRC 31852 / DSM 1799)</name>
    <name type="common">Sporotrichum thermophile</name>
    <dbReference type="NCBI Taxonomy" id="573729"/>
    <lineage>
        <taxon>Eukaryota</taxon>
        <taxon>Fungi</taxon>
        <taxon>Dikarya</taxon>
        <taxon>Ascomycota</taxon>
        <taxon>Pezizomycotina</taxon>
        <taxon>Sordariomycetes</taxon>
        <taxon>Sordariomycetidae</taxon>
        <taxon>Sordariales</taxon>
        <taxon>Chaetomiaceae</taxon>
        <taxon>Thermothelomyces</taxon>
    </lineage>
</organism>
<dbReference type="KEGG" id="mtm:MYCTH_2294653"/>
<evidence type="ECO:0000313" key="2">
    <source>
        <dbReference type="Proteomes" id="UP000007322"/>
    </source>
</evidence>
<keyword evidence="2" id="KW-1185">Reference proteome</keyword>
<evidence type="ECO:0000313" key="1">
    <source>
        <dbReference type="EMBL" id="AEO53393.1"/>
    </source>
</evidence>
<dbReference type="GeneID" id="11511546"/>
<dbReference type="RefSeq" id="XP_003658638.1">
    <property type="nucleotide sequence ID" value="XM_003658590.1"/>
</dbReference>
<dbReference type="OrthoDB" id="5979581at2759"/>